<evidence type="ECO:0000313" key="6">
    <source>
        <dbReference type="Proteomes" id="UP000272942"/>
    </source>
</evidence>
<dbReference type="InterPro" id="IPR000859">
    <property type="entry name" value="CUB_dom"/>
</dbReference>
<feature type="domain" description="CUB" evidence="4">
    <location>
        <begin position="118"/>
        <end position="235"/>
    </location>
</feature>
<keyword evidence="6" id="KW-1185">Reference proteome</keyword>
<sequence>MKNGWTVPIPENQFTDAATCDYVLTATEGKTIKLEFTEFKVGEQSSDCRDDYVQVGNSAEFVNDNYKKCGPSVSEQPPVSKSNKLYVKLVAGQTNAAKIKFVATVSEVAAETGRDANCGDPEFDVSTLKNGWTVPITNKPFTGAATCDYVLTAAEGKQVKLEFTEFKVGPETETCTEDYVQVGNSADFANDNYKKCGPSVSEQPPVSKSNKLYVKLVAGQTNAAKIKFVASVTEVTTETTRDPGCGDSQLEVSSLKNGWTVPIPENQFTDAATCDYVLTATEGKTIKLEFTEFKVGAQSSDCRDDYVQVGNSAEFVNDNYKKCGPSVSEQPPVSKSNKLYVKLVAGQTNAAKIKFVATVTEVLFADIVLTSSFRNRLLPIQMLLIVATYVV</sequence>
<organism evidence="5 6">
    <name type="scientific">Echinostoma caproni</name>
    <dbReference type="NCBI Taxonomy" id="27848"/>
    <lineage>
        <taxon>Eukaryota</taxon>
        <taxon>Metazoa</taxon>
        <taxon>Spiralia</taxon>
        <taxon>Lophotrochozoa</taxon>
        <taxon>Platyhelminthes</taxon>
        <taxon>Trematoda</taxon>
        <taxon>Digenea</taxon>
        <taxon>Plagiorchiida</taxon>
        <taxon>Echinostomata</taxon>
        <taxon>Echinostomatoidea</taxon>
        <taxon>Echinostomatidae</taxon>
        <taxon>Echinostoma</taxon>
    </lineage>
</organism>
<dbReference type="InterPro" id="IPR035914">
    <property type="entry name" value="Sperma_CUB_dom_sf"/>
</dbReference>
<name>A0A3P8G9W8_9TREM</name>
<dbReference type="OrthoDB" id="6345439at2759"/>
<dbReference type="PANTHER" id="PTHR24251">
    <property type="entry name" value="OVOCHYMASE-RELATED"/>
    <property type="match status" value="1"/>
</dbReference>
<dbReference type="AlphaFoldDB" id="A0A3P8G9W8"/>
<evidence type="ECO:0000256" key="3">
    <source>
        <dbReference type="PROSITE-ProRule" id="PRU00059"/>
    </source>
</evidence>
<evidence type="ECO:0000259" key="4">
    <source>
        <dbReference type="PROSITE" id="PS01180"/>
    </source>
</evidence>
<dbReference type="Gene3D" id="2.60.120.290">
    <property type="entry name" value="Spermadhesin, CUB domain"/>
    <property type="match status" value="3"/>
</dbReference>
<dbReference type="Proteomes" id="UP000272942">
    <property type="component" value="Unassembled WGS sequence"/>
</dbReference>
<dbReference type="CDD" id="cd00041">
    <property type="entry name" value="CUB"/>
    <property type="match status" value="3"/>
</dbReference>
<feature type="domain" description="CUB" evidence="4">
    <location>
        <begin position="10"/>
        <end position="108"/>
    </location>
</feature>
<accession>A0A3P8G9W8</accession>
<dbReference type="SUPFAM" id="SSF49854">
    <property type="entry name" value="Spermadhesin, CUB domain"/>
    <property type="match status" value="3"/>
</dbReference>
<reference evidence="5 6" key="1">
    <citation type="submission" date="2018-11" db="EMBL/GenBank/DDBJ databases">
        <authorList>
            <consortium name="Pathogen Informatics"/>
        </authorList>
    </citation>
    <scope>NUCLEOTIDE SEQUENCE [LARGE SCALE GENOMIC DNA]</scope>
    <source>
        <strain evidence="5 6">Egypt</strain>
    </source>
</reference>
<evidence type="ECO:0000313" key="5">
    <source>
        <dbReference type="EMBL" id="VDP74950.1"/>
    </source>
</evidence>
<comment type="caution">
    <text evidence="3">Lacks conserved residue(s) required for the propagation of feature annotation.</text>
</comment>
<evidence type="ECO:0000256" key="2">
    <source>
        <dbReference type="ARBA" id="ARBA00023157"/>
    </source>
</evidence>
<evidence type="ECO:0000256" key="1">
    <source>
        <dbReference type="ARBA" id="ARBA00022737"/>
    </source>
</evidence>
<protein>
    <recommendedName>
        <fullName evidence="4">CUB domain-containing protein</fullName>
    </recommendedName>
</protein>
<dbReference type="PROSITE" id="PS01180">
    <property type="entry name" value="CUB"/>
    <property type="match status" value="3"/>
</dbReference>
<gene>
    <name evidence="5" type="ORF">ECPE_LOCUS5242</name>
</gene>
<keyword evidence="2" id="KW-1015">Disulfide bond</keyword>
<feature type="domain" description="CUB" evidence="4">
    <location>
        <begin position="245"/>
        <end position="362"/>
    </location>
</feature>
<dbReference type="EMBL" id="UZAN01042083">
    <property type="protein sequence ID" value="VDP74950.1"/>
    <property type="molecule type" value="Genomic_DNA"/>
</dbReference>
<dbReference type="Pfam" id="PF00431">
    <property type="entry name" value="CUB"/>
    <property type="match status" value="3"/>
</dbReference>
<dbReference type="SMART" id="SM00042">
    <property type="entry name" value="CUB"/>
    <property type="match status" value="3"/>
</dbReference>
<dbReference type="PANTHER" id="PTHR24251:SF37">
    <property type="entry name" value="CUB DOMAIN-CONTAINING PROTEIN"/>
    <property type="match status" value="1"/>
</dbReference>
<proteinExistence type="predicted"/>
<keyword evidence="1" id="KW-0677">Repeat</keyword>